<dbReference type="Proteomes" id="UP000187203">
    <property type="component" value="Unassembled WGS sequence"/>
</dbReference>
<evidence type="ECO:0000313" key="1">
    <source>
        <dbReference type="EMBL" id="OMO71525.1"/>
    </source>
</evidence>
<protein>
    <submittedName>
        <fullName evidence="1">Uncharacterized protein</fullName>
    </submittedName>
</protein>
<sequence>MESEHINVTLQPISPTVVEQDDDCIEGDSKIRSEAASKSQEEEENFEDVGCLSKFGPKDNIWTRSSRVQVLWDCDEL</sequence>
<keyword evidence="2" id="KW-1185">Reference proteome</keyword>
<name>A0A1R3HMF3_9ROSI</name>
<gene>
    <name evidence="1" type="ORF">COLO4_28195</name>
</gene>
<proteinExistence type="predicted"/>
<dbReference type="AlphaFoldDB" id="A0A1R3HMF3"/>
<evidence type="ECO:0000313" key="2">
    <source>
        <dbReference type="Proteomes" id="UP000187203"/>
    </source>
</evidence>
<comment type="caution">
    <text evidence="1">The sequence shown here is derived from an EMBL/GenBank/DDBJ whole genome shotgun (WGS) entry which is preliminary data.</text>
</comment>
<dbReference type="EMBL" id="AWUE01019776">
    <property type="protein sequence ID" value="OMO71525.1"/>
    <property type="molecule type" value="Genomic_DNA"/>
</dbReference>
<organism evidence="1 2">
    <name type="scientific">Corchorus olitorius</name>
    <dbReference type="NCBI Taxonomy" id="93759"/>
    <lineage>
        <taxon>Eukaryota</taxon>
        <taxon>Viridiplantae</taxon>
        <taxon>Streptophyta</taxon>
        <taxon>Embryophyta</taxon>
        <taxon>Tracheophyta</taxon>
        <taxon>Spermatophyta</taxon>
        <taxon>Magnoliopsida</taxon>
        <taxon>eudicotyledons</taxon>
        <taxon>Gunneridae</taxon>
        <taxon>Pentapetalae</taxon>
        <taxon>rosids</taxon>
        <taxon>malvids</taxon>
        <taxon>Malvales</taxon>
        <taxon>Malvaceae</taxon>
        <taxon>Grewioideae</taxon>
        <taxon>Apeibeae</taxon>
        <taxon>Corchorus</taxon>
    </lineage>
</organism>
<accession>A0A1R3HMF3</accession>
<reference evidence="2" key="1">
    <citation type="submission" date="2013-09" db="EMBL/GenBank/DDBJ databases">
        <title>Corchorus olitorius genome sequencing.</title>
        <authorList>
            <person name="Alam M."/>
            <person name="Haque M.S."/>
            <person name="Islam M.S."/>
            <person name="Emdad E.M."/>
            <person name="Islam M.M."/>
            <person name="Ahmed B."/>
            <person name="Halim A."/>
            <person name="Hossen Q.M.M."/>
            <person name="Hossain M.Z."/>
            <person name="Ahmed R."/>
            <person name="Khan M.M."/>
            <person name="Islam R."/>
            <person name="Rashid M.M."/>
            <person name="Khan S.A."/>
            <person name="Rahman M.S."/>
            <person name="Alam M."/>
            <person name="Yahiya A.S."/>
            <person name="Khan M.S."/>
            <person name="Azam M.S."/>
            <person name="Haque T."/>
            <person name="Lashkar M.Z.H."/>
            <person name="Akhand A.I."/>
            <person name="Morshed G."/>
            <person name="Roy S."/>
            <person name="Uddin K.S."/>
            <person name="Rabeya T."/>
            <person name="Hossain A.S."/>
            <person name="Chowdhury A."/>
            <person name="Snigdha A.R."/>
            <person name="Mortoza M.S."/>
            <person name="Matin S.A."/>
            <person name="Hoque S.M.E."/>
            <person name="Islam M.K."/>
            <person name="Roy D.K."/>
            <person name="Haider R."/>
            <person name="Moosa M.M."/>
            <person name="Elias S.M."/>
            <person name="Hasan A.M."/>
            <person name="Jahan S."/>
            <person name="Shafiuddin M."/>
            <person name="Mahmood N."/>
            <person name="Shommy N.S."/>
        </authorList>
    </citation>
    <scope>NUCLEOTIDE SEQUENCE [LARGE SCALE GENOMIC DNA]</scope>
    <source>
        <strain evidence="2">cv. O-4</strain>
    </source>
</reference>